<gene>
    <name evidence="1" type="ORF">GCM10010347_52520</name>
</gene>
<dbReference type="Proteomes" id="UP000642673">
    <property type="component" value="Unassembled WGS sequence"/>
</dbReference>
<keyword evidence="2" id="KW-1185">Reference proteome</keyword>
<dbReference type="RefSeq" id="WP_229873994.1">
    <property type="nucleotide sequence ID" value="NZ_BMVP01000013.1"/>
</dbReference>
<sequence length="317" mass="36126">MSPTRDVVGTSDLDIFADTLAGGAGGRRPADRPDRLPVATSPLALRIRRAYEETRIAAGRGAREPLAARGGPLPEPLPYQGETVIDYLDQLTVDWSDFERAGEITRDVVHRLADDKETLRALVYGVEDKPELLAMCERHQLLDYIVLYDALDRGVRLRLHISTEDHFDRPHDHRFSFSSRIVTGGYTHTWYHMDGDLYAGGPDPQARQYLSRHNPDPRAEGLLDRLTPHIVRREEPGSCYTLHHSAIHTTFTTPDTVSLFLRGPVEKDRSVIMDKAEGTLWWRFGRENEPEQRREQKAMGLDAYRQIRERLEKLGVI</sequence>
<accession>A0ABQ3F137</accession>
<dbReference type="SUPFAM" id="SSF51182">
    <property type="entry name" value="RmlC-like cupins"/>
    <property type="match status" value="1"/>
</dbReference>
<reference evidence="2" key="1">
    <citation type="journal article" date="2019" name="Int. J. Syst. Evol. Microbiol.">
        <title>The Global Catalogue of Microorganisms (GCM) 10K type strain sequencing project: providing services to taxonomists for standard genome sequencing and annotation.</title>
        <authorList>
            <consortium name="The Broad Institute Genomics Platform"/>
            <consortium name="The Broad Institute Genome Sequencing Center for Infectious Disease"/>
            <person name="Wu L."/>
            <person name="Ma J."/>
        </authorList>
    </citation>
    <scope>NUCLEOTIDE SEQUENCE [LARGE SCALE GENOMIC DNA]</scope>
    <source>
        <strain evidence="2">JCM 4738</strain>
    </source>
</reference>
<protein>
    <submittedName>
        <fullName evidence="1">Uncharacterized protein</fullName>
    </submittedName>
</protein>
<evidence type="ECO:0000313" key="1">
    <source>
        <dbReference type="EMBL" id="GHB75620.1"/>
    </source>
</evidence>
<organism evidence="1 2">
    <name type="scientific">Streptomyces cirratus</name>
    <dbReference type="NCBI Taxonomy" id="68187"/>
    <lineage>
        <taxon>Bacteria</taxon>
        <taxon>Bacillati</taxon>
        <taxon>Actinomycetota</taxon>
        <taxon>Actinomycetes</taxon>
        <taxon>Kitasatosporales</taxon>
        <taxon>Streptomycetaceae</taxon>
        <taxon>Streptomyces</taxon>
    </lineage>
</organism>
<evidence type="ECO:0000313" key="2">
    <source>
        <dbReference type="Proteomes" id="UP000642673"/>
    </source>
</evidence>
<name>A0ABQ3F137_9ACTN</name>
<dbReference type="InterPro" id="IPR011051">
    <property type="entry name" value="RmlC_Cupin_sf"/>
</dbReference>
<dbReference type="EMBL" id="BMVP01000013">
    <property type="protein sequence ID" value="GHB75620.1"/>
    <property type="molecule type" value="Genomic_DNA"/>
</dbReference>
<comment type="caution">
    <text evidence="1">The sequence shown here is derived from an EMBL/GenBank/DDBJ whole genome shotgun (WGS) entry which is preliminary data.</text>
</comment>
<proteinExistence type="predicted"/>